<dbReference type="InterPro" id="IPR008258">
    <property type="entry name" value="Transglycosylase_SLT_dom_1"/>
</dbReference>
<dbReference type="InterPro" id="IPR023346">
    <property type="entry name" value="Lysozyme-like_dom_sf"/>
</dbReference>
<organism evidence="2 3">
    <name type="scientific">Burkholderia ubonensis</name>
    <dbReference type="NCBI Taxonomy" id="101571"/>
    <lineage>
        <taxon>Bacteria</taxon>
        <taxon>Pseudomonadati</taxon>
        <taxon>Pseudomonadota</taxon>
        <taxon>Betaproteobacteria</taxon>
        <taxon>Burkholderiales</taxon>
        <taxon>Burkholderiaceae</taxon>
        <taxon>Burkholderia</taxon>
        <taxon>Burkholderia cepacia complex</taxon>
    </lineage>
</organism>
<sequence length="131" mass="14793">MQAASHYSIPAELLVAIVRQEGGQVGKVYPRSHGTYFGPYQISDKWLSTFAKWGYDAKVLTHNACANVYAGAYVLAYYKAREPNWQRAIARYNVGSLDTPDRVDAGTRYARKVIGHWWNIYTKWTASANGK</sequence>
<dbReference type="Gene3D" id="1.10.530.10">
    <property type="match status" value="1"/>
</dbReference>
<dbReference type="Pfam" id="PF01464">
    <property type="entry name" value="SLT"/>
    <property type="match status" value="1"/>
</dbReference>
<comment type="caution">
    <text evidence="2">The sequence shown here is derived from an EMBL/GenBank/DDBJ whole genome shotgun (WGS) entry which is preliminary data.</text>
</comment>
<dbReference type="CDD" id="cd13400">
    <property type="entry name" value="LT_IagB-like"/>
    <property type="match status" value="1"/>
</dbReference>
<dbReference type="EMBL" id="LPHD01000049">
    <property type="protein sequence ID" value="KWA83866.1"/>
    <property type="molecule type" value="Genomic_DNA"/>
</dbReference>
<feature type="domain" description="Transglycosylase SLT" evidence="1">
    <location>
        <begin position="2"/>
        <end position="99"/>
    </location>
</feature>
<dbReference type="Proteomes" id="UP000060630">
    <property type="component" value="Unassembled WGS sequence"/>
</dbReference>
<dbReference type="AlphaFoldDB" id="A0A119HFF8"/>
<evidence type="ECO:0000313" key="2">
    <source>
        <dbReference type="EMBL" id="KWA83866.1"/>
    </source>
</evidence>
<protein>
    <recommendedName>
        <fullName evidence="1">Transglycosylase SLT domain-containing protein</fullName>
    </recommendedName>
</protein>
<dbReference type="SUPFAM" id="SSF53955">
    <property type="entry name" value="Lysozyme-like"/>
    <property type="match status" value="1"/>
</dbReference>
<proteinExistence type="predicted"/>
<gene>
    <name evidence="2" type="ORF">WL29_21100</name>
</gene>
<evidence type="ECO:0000259" key="1">
    <source>
        <dbReference type="Pfam" id="PF01464"/>
    </source>
</evidence>
<accession>A0A119HFF8</accession>
<evidence type="ECO:0000313" key="3">
    <source>
        <dbReference type="Proteomes" id="UP000060630"/>
    </source>
</evidence>
<name>A0A119HFF8_9BURK</name>
<reference evidence="2 3" key="1">
    <citation type="submission" date="2015-11" db="EMBL/GenBank/DDBJ databases">
        <title>Expanding the genomic diversity of Burkholderia species for the development of highly accurate diagnostics.</title>
        <authorList>
            <person name="Sahl J."/>
            <person name="Keim P."/>
            <person name="Wagner D."/>
        </authorList>
    </citation>
    <scope>NUCLEOTIDE SEQUENCE [LARGE SCALE GENOMIC DNA]</scope>
    <source>
        <strain evidence="2 3">MSMB2087WGS</strain>
    </source>
</reference>